<proteinExistence type="predicted"/>
<evidence type="ECO:0000313" key="1">
    <source>
        <dbReference type="EMBL" id="SVE01508.1"/>
    </source>
</evidence>
<organism evidence="1">
    <name type="scientific">marine metagenome</name>
    <dbReference type="NCBI Taxonomy" id="408172"/>
    <lineage>
        <taxon>unclassified sequences</taxon>
        <taxon>metagenomes</taxon>
        <taxon>ecological metagenomes</taxon>
    </lineage>
</organism>
<accession>A0A383A3E4</accession>
<protein>
    <submittedName>
        <fullName evidence="1">Uncharacterized protein</fullName>
    </submittedName>
</protein>
<gene>
    <name evidence="1" type="ORF">METZ01_LOCUS454362</name>
</gene>
<feature type="non-terminal residue" evidence="1">
    <location>
        <position position="43"/>
    </location>
</feature>
<sequence length="43" mass="4761">MRNRIYGIETEFGCMSPDSDPFLSPDFISVKTKDTGFDSEGLG</sequence>
<reference evidence="1" key="1">
    <citation type="submission" date="2018-05" db="EMBL/GenBank/DDBJ databases">
        <authorList>
            <person name="Lanie J.A."/>
            <person name="Ng W.-L."/>
            <person name="Kazmierczak K.M."/>
            <person name="Andrzejewski T.M."/>
            <person name="Davidsen T.M."/>
            <person name="Wayne K.J."/>
            <person name="Tettelin H."/>
            <person name="Glass J.I."/>
            <person name="Rusch D."/>
            <person name="Podicherti R."/>
            <person name="Tsui H.-C.T."/>
            <person name="Winkler M.E."/>
        </authorList>
    </citation>
    <scope>NUCLEOTIDE SEQUENCE</scope>
</reference>
<dbReference type="EMBL" id="UINC01188337">
    <property type="protein sequence ID" value="SVE01508.1"/>
    <property type="molecule type" value="Genomic_DNA"/>
</dbReference>
<dbReference type="AlphaFoldDB" id="A0A383A3E4"/>
<name>A0A383A3E4_9ZZZZ</name>